<evidence type="ECO:0000313" key="1">
    <source>
        <dbReference type="EMBL" id="KAK9240378.1"/>
    </source>
</evidence>
<gene>
    <name evidence="1" type="ORF">V1525DRAFT_228807</name>
</gene>
<evidence type="ECO:0000313" key="2">
    <source>
        <dbReference type="Proteomes" id="UP001433508"/>
    </source>
</evidence>
<proteinExistence type="predicted"/>
<protein>
    <submittedName>
        <fullName evidence="1">Uncharacterized protein</fullName>
    </submittedName>
</protein>
<dbReference type="EMBL" id="MU971340">
    <property type="protein sequence ID" value="KAK9240378.1"/>
    <property type="molecule type" value="Genomic_DNA"/>
</dbReference>
<sequence length="561" mass="59121">MPSSFLSRKKRTPPASRSAAVAVFGESAFSLIDEDTLSPEESLTLDSDNWMLAYTDSAHSYPDSRRLSAATARSVFDPYQSRPHSTTSRFASLRRLSSQLALQQPRSQTSSTTSLSSATGGKQQQTTSLVVGPAEPPSGSGFGYGARARPVDNGRPGTEHPRQRGSPLALPLHQSHSSPLPQPHSHLKPARLHHFATAPIPRAASTSSTASSTSSSSSSASPNFRSLNPRGRADHRSKSNLASYPPFSPIPESPRNSQYGNIRTYTSNASKAQIPPPPGLDCANSIHDRSSDMTTELFSERSPRSHLCSSYTDVIGDDRDGADPAAAASATASDAVSSATASLSSRVGSPIATSPPRVSSPASSMIFERHVQDPVLTPSGVPSHHHSENLIPPVLAASCEALTDESVDPDEVEVVSITRPYSNSIHRTNSALSLASIASSVPSLPPMSPKSSSSAALSTGPAPAAANTTHRLSFYTYADVVHDAMAPTDEQLPSPLELPTPDANASHRALFPSSTDTNAESEVSSPVIPDSAHVNGQQQYVTVTTLGEAIRRTQDEITNSA</sequence>
<accession>A0ACC3T8W1</accession>
<organism evidence="1 2">
    <name type="scientific">Lipomyces kononenkoae</name>
    <name type="common">Yeast</name>
    <dbReference type="NCBI Taxonomy" id="34357"/>
    <lineage>
        <taxon>Eukaryota</taxon>
        <taxon>Fungi</taxon>
        <taxon>Dikarya</taxon>
        <taxon>Ascomycota</taxon>
        <taxon>Saccharomycotina</taxon>
        <taxon>Lipomycetes</taxon>
        <taxon>Lipomycetales</taxon>
        <taxon>Lipomycetaceae</taxon>
        <taxon>Lipomyces</taxon>
    </lineage>
</organism>
<keyword evidence="2" id="KW-1185">Reference proteome</keyword>
<comment type="caution">
    <text evidence="1">The sequence shown here is derived from an EMBL/GenBank/DDBJ whole genome shotgun (WGS) entry which is preliminary data.</text>
</comment>
<dbReference type="Proteomes" id="UP001433508">
    <property type="component" value="Unassembled WGS sequence"/>
</dbReference>
<reference evidence="2" key="1">
    <citation type="journal article" date="2024" name="Front. Bioeng. Biotechnol.">
        <title>Genome-scale model development and genomic sequencing of the oleaginous clade Lipomyces.</title>
        <authorList>
            <person name="Czajka J.J."/>
            <person name="Han Y."/>
            <person name="Kim J."/>
            <person name="Mondo S.J."/>
            <person name="Hofstad B.A."/>
            <person name="Robles A."/>
            <person name="Haridas S."/>
            <person name="Riley R."/>
            <person name="LaButti K."/>
            <person name="Pangilinan J."/>
            <person name="Andreopoulos W."/>
            <person name="Lipzen A."/>
            <person name="Yan J."/>
            <person name="Wang M."/>
            <person name="Ng V."/>
            <person name="Grigoriev I.V."/>
            <person name="Spatafora J.W."/>
            <person name="Magnuson J.K."/>
            <person name="Baker S.E."/>
            <person name="Pomraning K.R."/>
        </authorList>
    </citation>
    <scope>NUCLEOTIDE SEQUENCE [LARGE SCALE GENOMIC DNA]</scope>
    <source>
        <strain evidence="2">CBS 7786</strain>
    </source>
</reference>
<name>A0ACC3T8W1_LIPKO</name>